<evidence type="ECO:0000313" key="5">
    <source>
        <dbReference type="EMBL" id="PWT39151.1"/>
    </source>
</evidence>
<dbReference type="EMBL" id="QGHT01000104">
    <property type="protein sequence ID" value="PWT39151.1"/>
    <property type="molecule type" value="Genomic_DNA"/>
</dbReference>
<keyword evidence="3" id="KW-0547">Nucleotide-binding</keyword>
<dbReference type="GO" id="GO:0019136">
    <property type="term" value="F:deoxynucleoside kinase activity"/>
    <property type="evidence" value="ECO:0007669"/>
    <property type="project" value="InterPro"/>
</dbReference>
<accession>A0A855XM34</accession>
<dbReference type="InterPro" id="IPR002624">
    <property type="entry name" value="DCK/DGK"/>
</dbReference>
<dbReference type="PANTHER" id="PTHR10513">
    <property type="entry name" value="DEOXYNUCLEOSIDE KINASE"/>
    <property type="match status" value="1"/>
</dbReference>
<organism evidence="5 6">
    <name type="scientific">Limosilactobacillus reuteri</name>
    <name type="common">Lactobacillus reuteri</name>
    <dbReference type="NCBI Taxonomy" id="1598"/>
    <lineage>
        <taxon>Bacteria</taxon>
        <taxon>Bacillati</taxon>
        <taxon>Bacillota</taxon>
        <taxon>Bacilli</taxon>
        <taxon>Lactobacillales</taxon>
        <taxon>Lactobacillaceae</taxon>
        <taxon>Limosilactobacillus</taxon>
    </lineage>
</organism>
<protein>
    <submittedName>
        <fullName evidence="5">Deoxynucleoside kinase</fullName>
    </submittedName>
</protein>
<name>A0A855XM34_LIMRT</name>
<evidence type="ECO:0000256" key="3">
    <source>
        <dbReference type="PIRSR" id="PIRSR000705-3"/>
    </source>
</evidence>
<dbReference type="RefSeq" id="WP_109937464.1">
    <property type="nucleotide sequence ID" value="NZ_QGHP01000079.1"/>
</dbReference>
<feature type="binding site" evidence="3">
    <location>
        <begin position="6"/>
        <end position="14"/>
    </location>
    <ligand>
        <name>ATP</name>
        <dbReference type="ChEBI" id="CHEBI:30616"/>
    </ligand>
</feature>
<comment type="similarity">
    <text evidence="1">Belongs to the DCK/DGK family.</text>
</comment>
<dbReference type="SUPFAM" id="SSF52540">
    <property type="entry name" value="P-loop containing nucleoside triphosphate hydrolases"/>
    <property type="match status" value="1"/>
</dbReference>
<dbReference type="InterPro" id="IPR027417">
    <property type="entry name" value="P-loop_NTPase"/>
</dbReference>
<feature type="domain" description="Deoxynucleoside kinase" evidence="4">
    <location>
        <begin position="4"/>
        <end position="215"/>
    </location>
</feature>
<dbReference type="PANTHER" id="PTHR10513:SF35">
    <property type="entry name" value="DEOXYADENOSINE KINASE"/>
    <property type="match status" value="1"/>
</dbReference>
<evidence type="ECO:0000256" key="1">
    <source>
        <dbReference type="ARBA" id="ARBA00007420"/>
    </source>
</evidence>
<dbReference type="AlphaFoldDB" id="A0A855XM34"/>
<dbReference type="GO" id="GO:0005524">
    <property type="term" value="F:ATP binding"/>
    <property type="evidence" value="ECO:0007669"/>
    <property type="project" value="UniProtKB-KW"/>
</dbReference>
<dbReference type="PIRSF" id="PIRSF000705">
    <property type="entry name" value="DNK"/>
    <property type="match status" value="1"/>
</dbReference>
<dbReference type="Gene3D" id="3.40.50.300">
    <property type="entry name" value="P-loop containing nucleotide triphosphate hydrolases"/>
    <property type="match status" value="1"/>
</dbReference>
<dbReference type="Pfam" id="PF01712">
    <property type="entry name" value="dNK"/>
    <property type="match status" value="1"/>
</dbReference>
<dbReference type="InterPro" id="IPR050566">
    <property type="entry name" value="Deoxyribonucleoside_kinase"/>
</dbReference>
<proteinExistence type="inferred from homology"/>
<feature type="active site" description="Proton acceptor" evidence="2">
    <location>
        <position position="83"/>
    </location>
</feature>
<comment type="caution">
    <text evidence="5">The sequence shown here is derived from an EMBL/GenBank/DDBJ whole genome shotgun (WGS) entry which is preliminary data.</text>
</comment>
<evidence type="ECO:0000259" key="4">
    <source>
        <dbReference type="Pfam" id="PF01712"/>
    </source>
</evidence>
<evidence type="ECO:0000256" key="2">
    <source>
        <dbReference type="PIRSR" id="PIRSR000705-1"/>
    </source>
</evidence>
<dbReference type="InterPro" id="IPR031314">
    <property type="entry name" value="DNK_dom"/>
</dbReference>
<reference evidence="5 6" key="1">
    <citation type="journal article" date="2018" name="Front. Microbiol.">
        <title>Comparative Genomics of the Herbivore Gut Symbiont Lactobacillus reuteri Reveals Genetic Diversity and Lifestyle Adaptation.</title>
        <authorList>
            <person name="Zhao J."/>
        </authorList>
    </citation>
    <scope>NUCLEOTIDE SEQUENCE [LARGE SCALE GENOMIC DNA]</scope>
    <source>
        <strain evidence="5 6">LR10</strain>
    </source>
</reference>
<keyword evidence="5" id="KW-0418">Kinase</keyword>
<keyword evidence="3" id="KW-0067">ATP-binding</keyword>
<gene>
    <name evidence="5" type="ORF">DKZ22_11655</name>
</gene>
<evidence type="ECO:0000313" key="6">
    <source>
        <dbReference type="Proteomes" id="UP000245980"/>
    </source>
</evidence>
<dbReference type="Proteomes" id="UP000245980">
    <property type="component" value="Unassembled WGS sequence"/>
</dbReference>
<dbReference type="GO" id="GO:0005737">
    <property type="term" value="C:cytoplasm"/>
    <property type="evidence" value="ECO:0007669"/>
    <property type="project" value="TreeGrafter"/>
</dbReference>
<sequence length="245" mass="28029">MLYILGSIGAGKTTLTQMLAKDMGVKAYYEDVNNGLVKDMLEEFYSAGIESRKRVSAMLQVAFLTVRFQQALKAVREKNAILDSNLTSDFIMCTHLYERGEMDYASYKAYMALNQIMQGQLDSEPYNGKPDVIVYLDIDPEHELDEIQKRGRDMEDVRKDPKLVDYYHSVNRAYKNWAAGGYVQAPLLKVDRDKYDFVNNIEDRNAVLDMIEQTLVDYGKLTEAEFEQIKAERAEKFNDPAPVAA</sequence>
<keyword evidence="5" id="KW-0808">Transferase</keyword>